<evidence type="ECO:0000256" key="4">
    <source>
        <dbReference type="ARBA" id="ARBA00022553"/>
    </source>
</evidence>
<protein>
    <recommendedName>
        <fullName evidence="2">mitogen-activated protein kinase</fullName>
        <ecNumber evidence="2">2.7.11.24</ecNumber>
    </recommendedName>
</protein>
<dbReference type="InterPro" id="IPR011009">
    <property type="entry name" value="Kinase-like_dom_sf"/>
</dbReference>
<organism evidence="11 12">
    <name type="scientific">Rotaria sordida</name>
    <dbReference type="NCBI Taxonomy" id="392033"/>
    <lineage>
        <taxon>Eukaryota</taxon>
        <taxon>Metazoa</taxon>
        <taxon>Spiralia</taxon>
        <taxon>Gnathifera</taxon>
        <taxon>Rotifera</taxon>
        <taxon>Eurotatoria</taxon>
        <taxon>Bdelloidea</taxon>
        <taxon>Philodinida</taxon>
        <taxon>Philodinidae</taxon>
        <taxon>Rotaria</taxon>
    </lineage>
</organism>
<keyword evidence="7" id="KW-0418">Kinase</keyword>
<feature type="binding site" evidence="9">
    <location>
        <position position="57"/>
    </location>
    <ligand>
        <name>ATP</name>
        <dbReference type="ChEBI" id="CHEBI:30616"/>
    </ligand>
</feature>
<evidence type="ECO:0000313" key="12">
    <source>
        <dbReference type="Proteomes" id="UP000663889"/>
    </source>
</evidence>
<proteinExistence type="predicted"/>
<dbReference type="PROSITE" id="PS00107">
    <property type="entry name" value="PROTEIN_KINASE_ATP"/>
    <property type="match status" value="1"/>
</dbReference>
<dbReference type="Gene3D" id="1.10.510.10">
    <property type="entry name" value="Transferase(Phosphotransferase) domain 1"/>
    <property type="match status" value="2"/>
</dbReference>
<dbReference type="InterPro" id="IPR017441">
    <property type="entry name" value="Protein_kinase_ATP_BS"/>
</dbReference>
<dbReference type="InterPro" id="IPR050117">
    <property type="entry name" value="MAPK"/>
</dbReference>
<comment type="caution">
    <text evidence="11">The sequence shown here is derived from an EMBL/GenBank/DDBJ whole genome shotgun (WGS) entry which is preliminary data.</text>
</comment>
<dbReference type="InterPro" id="IPR000719">
    <property type="entry name" value="Prot_kinase_dom"/>
</dbReference>
<reference evidence="11" key="1">
    <citation type="submission" date="2021-02" db="EMBL/GenBank/DDBJ databases">
        <authorList>
            <person name="Nowell W R."/>
        </authorList>
    </citation>
    <scope>NUCLEOTIDE SEQUENCE</scope>
</reference>
<dbReference type="SUPFAM" id="SSF56112">
    <property type="entry name" value="Protein kinase-like (PK-like)"/>
    <property type="match status" value="2"/>
</dbReference>
<feature type="domain" description="Protein kinase" evidence="10">
    <location>
        <begin position="27"/>
        <end position="327"/>
    </location>
</feature>
<dbReference type="EMBL" id="CAJNOU010000001">
    <property type="protein sequence ID" value="CAF0788137.1"/>
    <property type="molecule type" value="Genomic_DNA"/>
</dbReference>
<name>A0A813RVB9_9BILA</name>
<dbReference type="GO" id="GO:0004707">
    <property type="term" value="F:MAP kinase activity"/>
    <property type="evidence" value="ECO:0007669"/>
    <property type="project" value="UniProtKB-EC"/>
</dbReference>
<dbReference type="AlphaFoldDB" id="A0A813RVB9"/>
<evidence type="ECO:0000256" key="5">
    <source>
        <dbReference type="ARBA" id="ARBA00022679"/>
    </source>
</evidence>
<sequence length="590" mass="68173">MAFNNNEQGEWYTVSCGQCTFTLPVRYQNLGLIGQGTYGIVVRATDTATGKYVAIKKLLRPFQTHIHAKRTYRELKLLMYLNHPDAQVIQLYNVFTPEQDVNEFQTLYLVLNFVDRDLNRFILQRVPFTEQVIKLTIYSILRGLKFIHSAGILHRDLKPANIGVDRHNNVSILDFGLARVASTGAHTDYVSTRWWRAPEIYVNEKKYNEKVDIWSVGCIMAELILLKPLFPGKDTIDQLNKIFDIIGTPDSKTLQEICTPEASAYISRMEYKPKANFNELFGFKYDPLTETPISGVSSEGVDLLDRLLSFDPRQRPTAEEALNYPFLKLYHEPMEEPTIETMIDEHLDTEYTKEQWKSIVWQMVEEFLPPSWILDFGLASVASICPATTYVCTRWWRAPEIYLNEKKYNEKIDIWSVGCIMAELILHKPLFPGQTKFDQLNKIFDIIGTPDLATLSEICTSGYFMRKILETSTYMSQMEPRPKTNFNELFGYQIDPSTGRTISGVSPEGVDLLDQLLSFDPRQRPTAEQALSHPFLEFYHDPDDEPTIEPMINEHQNAEYTKEQWKAIVWQMVEEFIPPSWIDNDAIDDS</sequence>
<keyword evidence="5" id="KW-0808">Transferase</keyword>
<evidence type="ECO:0000256" key="7">
    <source>
        <dbReference type="ARBA" id="ARBA00022777"/>
    </source>
</evidence>
<accession>A0A813RVB9</accession>
<dbReference type="Pfam" id="PF00069">
    <property type="entry name" value="Pkinase"/>
    <property type="match status" value="2"/>
</dbReference>
<evidence type="ECO:0000256" key="2">
    <source>
        <dbReference type="ARBA" id="ARBA00012411"/>
    </source>
</evidence>
<evidence type="ECO:0000256" key="9">
    <source>
        <dbReference type="PROSITE-ProRule" id="PRU10141"/>
    </source>
</evidence>
<dbReference type="SMART" id="SM00220">
    <property type="entry name" value="S_TKc"/>
    <property type="match status" value="1"/>
</dbReference>
<dbReference type="EC" id="2.7.11.24" evidence="2"/>
<evidence type="ECO:0000256" key="3">
    <source>
        <dbReference type="ARBA" id="ARBA00022527"/>
    </source>
</evidence>
<dbReference type="FunFam" id="1.10.510.10:FF:000624">
    <property type="entry name" value="Mitogen-activated protein kinase"/>
    <property type="match status" value="2"/>
</dbReference>
<dbReference type="FunFam" id="3.30.200.20:FF:000028">
    <property type="entry name" value="Mitogen-activated protein kinase"/>
    <property type="match status" value="1"/>
</dbReference>
<dbReference type="GO" id="GO:0005524">
    <property type="term" value="F:ATP binding"/>
    <property type="evidence" value="ECO:0007669"/>
    <property type="project" value="UniProtKB-UniRule"/>
</dbReference>
<dbReference type="PANTHER" id="PTHR24055">
    <property type="entry name" value="MITOGEN-ACTIVATED PROTEIN KINASE"/>
    <property type="match status" value="1"/>
</dbReference>
<evidence type="ECO:0000259" key="10">
    <source>
        <dbReference type="PROSITE" id="PS50011"/>
    </source>
</evidence>
<comment type="cofactor">
    <cofactor evidence="1">
        <name>Mg(2+)</name>
        <dbReference type="ChEBI" id="CHEBI:18420"/>
    </cofactor>
</comment>
<evidence type="ECO:0000256" key="1">
    <source>
        <dbReference type="ARBA" id="ARBA00001946"/>
    </source>
</evidence>
<evidence type="ECO:0000256" key="8">
    <source>
        <dbReference type="ARBA" id="ARBA00022840"/>
    </source>
</evidence>
<evidence type="ECO:0000313" key="11">
    <source>
        <dbReference type="EMBL" id="CAF0788137.1"/>
    </source>
</evidence>
<keyword evidence="4" id="KW-0597">Phosphoprotein</keyword>
<keyword evidence="8 9" id="KW-0067">ATP-binding</keyword>
<dbReference type="Gene3D" id="3.30.200.20">
    <property type="entry name" value="Phosphorylase Kinase, domain 1"/>
    <property type="match status" value="1"/>
</dbReference>
<evidence type="ECO:0000256" key="6">
    <source>
        <dbReference type="ARBA" id="ARBA00022741"/>
    </source>
</evidence>
<dbReference type="PROSITE" id="PS50011">
    <property type="entry name" value="PROTEIN_KINASE_DOM"/>
    <property type="match status" value="1"/>
</dbReference>
<keyword evidence="3" id="KW-0723">Serine/threonine-protein kinase</keyword>
<keyword evidence="6 9" id="KW-0547">Nucleotide-binding</keyword>
<dbReference type="Proteomes" id="UP000663889">
    <property type="component" value="Unassembled WGS sequence"/>
</dbReference>
<gene>
    <name evidence="11" type="ORF">SEV965_LOCUS13</name>
</gene>